<dbReference type="AlphaFoldDB" id="A0A9W9QT80"/>
<reference evidence="4" key="2">
    <citation type="journal article" date="2023" name="IMA Fungus">
        <title>Comparative genomic study of the Penicillium genus elucidates a diverse pangenome and 15 lateral gene transfer events.</title>
        <authorList>
            <person name="Petersen C."/>
            <person name="Sorensen T."/>
            <person name="Nielsen M.R."/>
            <person name="Sondergaard T.E."/>
            <person name="Sorensen J.L."/>
            <person name="Fitzpatrick D.A."/>
            <person name="Frisvad J.C."/>
            <person name="Nielsen K.L."/>
        </authorList>
    </citation>
    <scope>NUCLEOTIDE SEQUENCE</scope>
    <source>
        <strain evidence="4">IBT 35673</strain>
    </source>
</reference>
<keyword evidence="2" id="KW-0560">Oxidoreductase</keyword>
<dbReference type="InterPro" id="IPR011032">
    <property type="entry name" value="GroES-like_sf"/>
</dbReference>
<dbReference type="PANTHER" id="PTHR45348">
    <property type="entry name" value="HYPOTHETICAL OXIDOREDUCTASE (EUROFUNG)"/>
    <property type="match status" value="1"/>
</dbReference>
<evidence type="ECO:0000313" key="5">
    <source>
        <dbReference type="Proteomes" id="UP001147695"/>
    </source>
</evidence>
<dbReference type="PANTHER" id="PTHR45348:SF2">
    <property type="entry name" value="ZINC-TYPE ALCOHOL DEHYDROGENASE-LIKE PROTEIN C2E1P3.01"/>
    <property type="match status" value="1"/>
</dbReference>
<dbReference type="SUPFAM" id="SSF51735">
    <property type="entry name" value="NAD(P)-binding Rossmann-fold domains"/>
    <property type="match status" value="1"/>
</dbReference>
<dbReference type="InterPro" id="IPR036291">
    <property type="entry name" value="NAD(P)-bd_dom_sf"/>
</dbReference>
<dbReference type="SUPFAM" id="SSF50129">
    <property type="entry name" value="GroES-like"/>
    <property type="match status" value="1"/>
</dbReference>
<dbReference type="InterPro" id="IPR047122">
    <property type="entry name" value="Trans-enoyl_RdTase-like"/>
</dbReference>
<gene>
    <name evidence="4" type="ORF">N7452_003098</name>
</gene>
<dbReference type="CDD" id="cd08249">
    <property type="entry name" value="enoyl_reductase_like"/>
    <property type="match status" value="1"/>
</dbReference>
<dbReference type="GO" id="GO:0016651">
    <property type="term" value="F:oxidoreductase activity, acting on NAD(P)H"/>
    <property type="evidence" value="ECO:0007669"/>
    <property type="project" value="InterPro"/>
</dbReference>
<accession>A0A9W9QT80</accession>
<reference evidence="4" key="1">
    <citation type="submission" date="2022-12" db="EMBL/GenBank/DDBJ databases">
        <authorList>
            <person name="Petersen C."/>
        </authorList>
    </citation>
    <scope>NUCLEOTIDE SEQUENCE</scope>
    <source>
        <strain evidence="4">IBT 35673</strain>
    </source>
</reference>
<comment type="caution">
    <text evidence="4">The sequence shown here is derived from an EMBL/GenBank/DDBJ whole genome shotgun (WGS) entry which is preliminary data.</text>
</comment>
<evidence type="ECO:0000313" key="4">
    <source>
        <dbReference type="EMBL" id="KAJ5345094.1"/>
    </source>
</evidence>
<evidence type="ECO:0000256" key="2">
    <source>
        <dbReference type="ARBA" id="ARBA00023002"/>
    </source>
</evidence>
<evidence type="ECO:0000259" key="3">
    <source>
        <dbReference type="SMART" id="SM00829"/>
    </source>
</evidence>
<dbReference type="Gene3D" id="3.90.180.10">
    <property type="entry name" value="Medium-chain alcohol dehydrogenases, catalytic domain"/>
    <property type="match status" value="1"/>
</dbReference>
<protein>
    <submittedName>
        <fullName evidence="4">Quinone reductase</fullName>
    </submittedName>
</protein>
<dbReference type="Pfam" id="PF08240">
    <property type="entry name" value="ADH_N"/>
    <property type="match status" value="1"/>
</dbReference>
<feature type="domain" description="Enoyl reductase (ER)" evidence="3">
    <location>
        <begin position="10"/>
        <end position="352"/>
    </location>
</feature>
<sequence length="356" mass="37659">MSFPTSTKAALLQEPFAKHTISHRSLSALKPGEIGIKITATAVNPVDWKIRDHNTFLPSYPAVLGSDAAGTITAVGPNVSGFKEGDRVFFQGIIGTYDSSTFQQYCKMPAELVSKTPDNITDQQAAGIGLATMAVVTAFYHSTGHGLIPPWEREGEKAGQGKAIVILGGASSVGQYAIQLARLSGFQRIITNASLTNHEFLHSLGAHVVLDRSQSDAASFTSALGGVPLMFVFDAISAKSTQVLGVQIIQESKSEGSELVTVYVVRPEAIDADAIALGQSKEPKVDIKQILGIGSAPDLRYLSEPMAKALTEWTASGLFVPNRPLVVPGGLGAVEEALALNKQGVSGQKVVFCPWE</sequence>
<organism evidence="4 5">
    <name type="scientific">Penicillium brevicompactum</name>
    <dbReference type="NCBI Taxonomy" id="5074"/>
    <lineage>
        <taxon>Eukaryota</taxon>
        <taxon>Fungi</taxon>
        <taxon>Dikarya</taxon>
        <taxon>Ascomycota</taxon>
        <taxon>Pezizomycotina</taxon>
        <taxon>Eurotiomycetes</taxon>
        <taxon>Eurotiomycetidae</taxon>
        <taxon>Eurotiales</taxon>
        <taxon>Aspergillaceae</taxon>
        <taxon>Penicillium</taxon>
    </lineage>
</organism>
<evidence type="ECO:0000256" key="1">
    <source>
        <dbReference type="ARBA" id="ARBA00008072"/>
    </source>
</evidence>
<dbReference type="Proteomes" id="UP001147695">
    <property type="component" value="Unassembled WGS sequence"/>
</dbReference>
<proteinExistence type="inferred from homology"/>
<comment type="similarity">
    <text evidence="1">Belongs to the zinc-containing alcohol dehydrogenase family.</text>
</comment>
<dbReference type="SMART" id="SM00829">
    <property type="entry name" value="PKS_ER"/>
    <property type="match status" value="1"/>
</dbReference>
<dbReference type="Gene3D" id="3.40.50.720">
    <property type="entry name" value="NAD(P)-binding Rossmann-like Domain"/>
    <property type="match status" value="1"/>
</dbReference>
<dbReference type="InterPro" id="IPR013154">
    <property type="entry name" value="ADH-like_N"/>
</dbReference>
<dbReference type="InterPro" id="IPR020843">
    <property type="entry name" value="ER"/>
</dbReference>
<name>A0A9W9QT80_PENBR</name>
<dbReference type="EMBL" id="JAPZBQ010000002">
    <property type="protein sequence ID" value="KAJ5345094.1"/>
    <property type="molecule type" value="Genomic_DNA"/>
</dbReference>